<dbReference type="AlphaFoldDB" id="A0A397SLK2"/>
<dbReference type="EMBL" id="QKYT01000406">
    <property type="protein sequence ID" value="RIA85769.1"/>
    <property type="molecule type" value="Genomic_DNA"/>
</dbReference>
<comment type="caution">
    <text evidence="1">The sequence shown here is derived from an EMBL/GenBank/DDBJ whole genome shotgun (WGS) entry which is preliminary data.</text>
</comment>
<name>A0A397SLK2_9GLOM</name>
<protein>
    <submittedName>
        <fullName evidence="1">Uncharacterized protein</fullName>
    </submittedName>
</protein>
<proteinExistence type="predicted"/>
<gene>
    <name evidence="1" type="ORF">C1645_830322</name>
</gene>
<sequence>MVFADIFICDNVSGDGALIELKLLNLRGLYNGKLGKWNKDPDYKELEKLDEELRSESEEHLLERKYMFWDKVKNNYKLIDVKSYIEGGVSQLNKYFNTLKNGEARITENRVGMN</sequence>
<dbReference type="Proteomes" id="UP000265703">
    <property type="component" value="Unassembled WGS sequence"/>
</dbReference>
<reference evidence="1 2" key="1">
    <citation type="submission" date="2018-06" db="EMBL/GenBank/DDBJ databases">
        <title>Comparative genomics reveals the genomic features of Rhizophagus irregularis, R. cerebriforme, R. diaphanum and Gigaspora rosea, and their symbiotic lifestyle signature.</title>
        <authorList>
            <person name="Morin E."/>
            <person name="San Clemente H."/>
            <person name="Chen E.C.H."/>
            <person name="De La Providencia I."/>
            <person name="Hainaut M."/>
            <person name="Kuo A."/>
            <person name="Kohler A."/>
            <person name="Murat C."/>
            <person name="Tang N."/>
            <person name="Roy S."/>
            <person name="Loubradou J."/>
            <person name="Henrissat B."/>
            <person name="Grigoriev I.V."/>
            <person name="Corradi N."/>
            <person name="Roux C."/>
            <person name="Martin F.M."/>
        </authorList>
    </citation>
    <scope>NUCLEOTIDE SEQUENCE [LARGE SCALE GENOMIC DNA]</scope>
    <source>
        <strain evidence="1 2">DAOM 227022</strain>
    </source>
</reference>
<evidence type="ECO:0000313" key="2">
    <source>
        <dbReference type="Proteomes" id="UP000265703"/>
    </source>
</evidence>
<keyword evidence="2" id="KW-1185">Reference proteome</keyword>
<evidence type="ECO:0000313" key="1">
    <source>
        <dbReference type="EMBL" id="RIA85769.1"/>
    </source>
</evidence>
<organism evidence="1 2">
    <name type="scientific">Glomus cerebriforme</name>
    <dbReference type="NCBI Taxonomy" id="658196"/>
    <lineage>
        <taxon>Eukaryota</taxon>
        <taxon>Fungi</taxon>
        <taxon>Fungi incertae sedis</taxon>
        <taxon>Mucoromycota</taxon>
        <taxon>Glomeromycotina</taxon>
        <taxon>Glomeromycetes</taxon>
        <taxon>Glomerales</taxon>
        <taxon>Glomeraceae</taxon>
        <taxon>Glomus</taxon>
    </lineage>
</organism>
<accession>A0A397SLK2</accession>